<keyword evidence="7" id="KW-1185">Reference proteome</keyword>
<gene>
    <name evidence="6" type="ORF">C1I89_26485</name>
</gene>
<proteinExistence type="predicted"/>
<name>A0A2N8KDA9_9BURK</name>
<dbReference type="AlphaFoldDB" id="A0A2N8KDA9"/>
<feature type="domain" description="Blue (type 1) copper" evidence="5">
    <location>
        <begin position="1"/>
        <end position="73"/>
    </location>
</feature>
<evidence type="ECO:0000313" key="7">
    <source>
        <dbReference type="Proteomes" id="UP000235994"/>
    </source>
</evidence>
<dbReference type="Pfam" id="PF00127">
    <property type="entry name" value="Copper-bind"/>
    <property type="match status" value="1"/>
</dbReference>
<dbReference type="Proteomes" id="UP000235994">
    <property type="component" value="Unassembled WGS sequence"/>
</dbReference>
<comment type="subcellular location">
    <subcellularLocation>
        <location evidence="1">Periplasm</location>
    </subcellularLocation>
</comment>
<dbReference type="PANTHER" id="PTHR36507">
    <property type="entry name" value="BLL1555 PROTEIN"/>
    <property type="match status" value="1"/>
</dbReference>
<keyword evidence="3" id="KW-0574">Periplasm</keyword>
<dbReference type="GO" id="GO:0042597">
    <property type="term" value="C:periplasmic space"/>
    <property type="evidence" value="ECO:0007669"/>
    <property type="project" value="UniProtKB-SubCell"/>
</dbReference>
<dbReference type="PANTHER" id="PTHR36507:SF1">
    <property type="entry name" value="BLL1555 PROTEIN"/>
    <property type="match status" value="1"/>
</dbReference>
<reference evidence="6 7" key="1">
    <citation type="submission" date="2018-01" db="EMBL/GenBank/DDBJ databases">
        <title>The draft genome of an aniline degradation strain ANB-1.</title>
        <authorList>
            <person name="Zhang L."/>
            <person name="Jiang J."/>
        </authorList>
    </citation>
    <scope>NUCLEOTIDE SEQUENCE [LARGE SCALE GENOMIC DNA]</scope>
    <source>
        <strain evidence="6 7">ANB-1</strain>
    </source>
</reference>
<dbReference type="GO" id="GO:0009055">
    <property type="term" value="F:electron transfer activity"/>
    <property type="evidence" value="ECO:0007669"/>
    <property type="project" value="InterPro"/>
</dbReference>
<dbReference type="InterPro" id="IPR052721">
    <property type="entry name" value="ET_Amicyanin"/>
</dbReference>
<protein>
    <recommendedName>
        <fullName evidence="5">Blue (type 1) copper domain-containing protein</fullName>
    </recommendedName>
</protein>
<evidence type="ECO:0000256" key="2">
    <source>
        <dbReference type="ARBA" id="ARBA00022723"/>
    </source>
</evidence>
<organism evidence="6 7">
    <name type="scientific">Achromobacter pulmonis</name>
    <dbReference type="NCBI Taxonomy" id="1389932"/>
    <lineage>
        <taxon>Bacteria</taxon>
        <taxon>Pseudomonadati</taxon>
        <taxon>Pseudomonadota</taxon>
        <taxon>Betaproteobacteria</taxon>
        <taxon>Burkholderiales</taxon>
        <taxon>Alcaligenaceae</taxon>
        <taxon>Achromobacter</taxon>
    </lineage>
</organism>
<evidence type="ECO:0000256" key="4">
    <source>
        <dbReference type="ARBA" id="ARBA00023008"/>
    </source>
</evidence>
<dbReference type="InterPro" id="IPR008972">
    <property type="entry name" value="Cupredoxin"/>
</dbReference>
<evidence type="ECO:0000313" key="6">
    <source>
        <dbReference type="EMBL" id="PND31429.1"/>
    </source>
</evidence>
<sequence length="73" mass="7898">MRFVPATLAVRRGDRVTWVNKDLVPHTATAQSKAFDSGAIAAGASWTYTVDETGSIAYVCLFHPTMQATLVVQ</sequence>
<dbReference type="Gene3D" id="2.60.40.420">
    <property type="entry name" value="Cupredoxins - blue copper proteins"/>
    <property type="match status" value="1"/>
</dbReference>
<accession>A0A2N8KDA9</accession>
<evidence type="ECO:0000256" key="1">
    <source>
        <dbReference type="ARBA" id="ARBA00004418"/>
    </source>
</evidence>
<keyword evidence="2" id="KW-0479">Metal-binding</keyword>
<dbReference type="GO" id="GO:0005507">
    <property type="term" value="F:copper ion binding"/>
    <property type="evidence" value="ECO:0007669"/>
    <property type="project" value="InterPro"/>
</dbReference>
<dbReference type="InterPro" id="IPR000923">
    <property type="entry name" value="BlueCu_1"/>
</dbReference>
<dbReference type="SUPFAM" id="SSF49503">
    <property type="entry name" value="Cupredoxins"/>
    <property type="match status" value="1"/>
</dbReference>
<keyword evidence="4" id="KW-0186">Copper</keyword>
<evidence type="ECO:0000256" key="3">
    <source>
        <dbReference type="ARBA" id="ARBA00022764"/>
    </source>
</evidence>
<dbReference type="EMBL" id="POQS01000007">
    <property type="protein sequence ID" value="PND31429.1"/>
    <property type="molecule type" value="Genomic_DNA"/>
</dbReference>
<evidence type="ECO:0000259" key="5">
    <source>
        <dbReference type="Pfam" id="PF00127"/>
    </source>
</evidence>
<comment type="caution">
    <text evidence="6">The sequence shown here is derived from an EMBL/GenBank/DDBJ whole genome shotgun (WGS) entry which is preliminary data.</text>
</comment>